<feature type="active site" evidence="9">
    <location>
        <position position="114"/>
    </location>
</feature>
<feature type="domain" description="Beta-ketoacyl-[acyl-carrier-protein] synthase III C-terminal" evidence="10">
    <location>
        <begin position="225"/>
        <end position="313"/>
    </location>
</feature>
<evidence type="ECO:0000256" key="7">
    <source>
        <dbReference type="ARBA" id="ARBA00023160"/>
    </source>
</evidence>
<evidence type="ECO:0000256" key="2">
    <source>
        <dbReference type="ARBA" id="ARBA00022490"/>
    </source>
</evidence>
<dbReference type="NCBIfam" id="TIGR00747">
    <property type="entry name" value="fabH"/>
    <property type="match status" value="1"/>
</dbReference>
<dbReference type="InterPro" id="IPR013751">
    <property type="entry name" value="ACP_syn_III_N"/>
</dbReference>
<gene>
    <name evidence="9" type="primary">fabH</name>
    <name evidence="12" type="ORF">H9701_07120</name>
</gene>
<keyword evidence="8 9" id="KW-0012">Acyltransferase</keyword>
<evidence type="ECO:0000256" key="5">
    <source>
        <dbReference type="ARBA" id="ARBA00022832"/>
    </source>
</evidence>
<proteinExistence type="inferred from homology"/>
<evidence type="ECO:0000256" key="8">
    <source>
        <dbReference type="ARBA" id="ARBA00023315"/>
    </source>
</evidence>
<comment type="caution">
    <text evidence="12">The sequence shown here is derived from an EMBL/GenBank/DDBJ whole genome shotgun (WGS) entry which is preliminary data.</text>
</comment>
<dbReference type="PANTHER" id="PTHR34069:SF2">
    <property type="entry name" value="BETA-KETOACYL-[ACYL-CARRIER-PROTEIN] SYNTHASE III"/>
    <property type="match status" value="1"/>
</dbReference>
<dbReference type="GO" id="GO:0006633">
    <property type="term" value="P:fatty acid biosynthetic process"/>
    <property type="evidence" value="ECO:0007669"/>
    <property type="project" value="UniProtKB-UniRule"/>
</dbReference>
<reference evidence="12" key="1">
    <citation type="journal article" date="2021" name="PeerJ">
        <title>Extensive microbial diversity within the chicken gut microbiome revealed by metagenomics and culture.</title>
        <authorList>
            <person name="Gilroy R."/>
            <person name="Ravi A."/>
            <person name="Getino M."/>
            <person name="Pursley I."/>
            <person name="Horton D.L."/>
            <person name="Alikhan N.F."/>
            <person name="Baker D."/>
            <person name="Gharbi K."/>
            <person name="Hall N."/>
            <person name="Watson M."/>
            <person name="Adriaenssens E.M."/>
            <person name="Foster-Nyarko E."/>
            <person name="Jarju S."/>
            <person name="Secka A."/>
            <person name="Antonio M."/>
            <person name="Oren A."/>
            <person name="Chaudhuri R.R."/>
            <person name="La Ragione R."/>
            <person name="Hildebrand F."/>
            <person name="Pallen M.J."/>
        </authorList>
    </citation>
    <scope>NUCLEOTIDE SEQUENCE</scope>
    <source>
        <strain evidence="12">CHK186-1790</strain>
    </source>
</reference>
<dbReference type="InterPro" id="IPR013747">
    <property type="entry name" value="ACP_syn_III_C"/>
</dbReference>
<comment type="domain">
    <text evidence="9">The last Arg residue of the ACP-binding site is essential for the weak association between ACP/AcpP and FabH.</text>
</comment>
<reference evidence="12" key="2">
    <citation type="submission" date="2021-04" db="EMBL/GenBank/DDBJ databases">
        <authorList>
            <person name="Gilroy R."/>
        </authorList>
    </citation>
    <scope>NUCLEOTIDE SEQUENCE</scope>
    <source>
        <strain evidence="12">CHK186-1790</strain>
    </source>
</reference>
<evidence type="ECO:0000256" key="6">
    <source>
        <dbReference type="ARBA" id="ARBA00023098"/>
    </source>
</evidence>
<dbReference type="GO" id="GO:0004315">
    <property type="term" value="F:3-oxoacyl-[acyl-carrier-protein] synthase activity"/>
    <property type="evidence" value="ECO:0007669"/>
    <property type="project" value="InterPro"/>
</dbReference>
<evidence type="ECO:0000256" key="1">
    <source>
        <dbReference type="ARBA" id="ARBA00008642"/>
    </source>
</evidence>
<evidence type="ECO:0000313" key="13">
    <source>
        <dbReference type="Proteomes" id="UP000823882"/>
    </source>
</evidence>
<comment type="catalytic activity">
    <reaction evidence="9">
        <text>malonyl-[ACP] + acetyl-CoA + H(+) = 3-oxobutanoyl-[ACP] + CO2 + CoA</text>
        <dbReference type="Rhea" id="RHEA:12080"/>
        <dbReference type="Rhea" id="RHEA-COMP:9623"/>
        <dbReference type="Rhea" id="RHEA-COMP:9625"/>
        <dbReference type="ChEBI" id="CHEBI:15378"/>
        <dbReference type="ChEBI" id="CHEBI:16526"/>
        <dbReference type="ChEBI" id="CHEBI:57287"/>
        <dbReference type="ChEBI" id="CHEBI:57288"/>
        <dbReference type="ChEBI" id="CHEBI:78449"/>
        <dbReference type="ChEBI" id="CHEBI:78450"/>
        <dbReference type="EC" id="2.3.1.180"/>
    </reaction>
</comment>
<feature type="domain" description="Beta-ketoacyl-[acyl-carrier-protein] synthase III N-terminal" evidence="11">
    <location>
        <begin position="108"/>
        <end position="174"/>
    </location>
</feature>
<sequence length="313" mass="33861">MKGLKILGTGRCLPDKVVTNDDMRAFVDTSDEWIRTRTGIQTRHFCAEGESTASLGVKAARLALERAGISPEDLGACVGCTCSADSAAPTVASTIQRDLGLPKHIPYFDLNAGCSGFLYGLHVTRGLLLQSDKPYALLVGAETLSRVMNFQDRGTCVIFGDGAGAVVVKLEEEAPYAYTLGAEGGDDVIYIGGYGSKEPYIHMEGQKTFRFAVEMVPWCIHELLGQSGLKLEDIDWFVLHQANKRIIDHVAKKLGMPGERFYQNIAHYGNTSAASIPIALDEMAEQGLLKRGQKLLCVGFGAGLTWGGALLEW</sequence>
<evidence type="ECO:0000256" key="4">
    <source>
        <dbReference type="ARBA" id="ARBA00022679"/>
    </source>
</evidence>
<comment type="function">
    <text evidence="9">Catalyzes the condensation reaction of fatty acid synthesis by the addition to an acyl acceptor of two carbons from malonyl-ACP. Catalyzes the first condensation reaction which initiates fatty acid synthesis and may therefore play a role in governing the total rate of fatty acid production. Possesses both acetoacetyl-ACP synthase and acetyl transacylase activities. Its substrate specificity determines the biosynthesis of branched-chain and/or straight-chain of fatty acids.</text>
</comment>
<evidence type="ECO:0000313" key="12">
    <source>
        <dbReference type="EMBL" id="HJC41306.1"/>
    </source>
</evidence>
<dbReference type="GO" id="GO:0033818">
    <property type="term" value="F:beta-ketoacyl-acyl-carrier-protein synthase III activity"/>
    <property type="evidence" value="ECO:0007669"/>
    <property type="project" value="UniProtKB-UniRule"/>
</dbReference>
<keyword evidence="4 9" id="KW-0808">Transferase</keyword>
<dbReference type="Pfam" id="PF08545">
    <property type="entry name" value="ACP_syn_III"/>
    <property type="match status" value="1"/>
</dbReference>
<evidence type="ECO:0000259" key="11">
    <source>
        <dbReference type="Pfam" id="PF08545"/>
    </source>
</evidence>
<evidence type="ECO:0000256" key="3">
    <source>
        <dbReference type="ARBA" id="ARBA00022516"/>
    </source>
</evidence>
<dbReference type="HAMAP" id="MF_01815">
    <property type="entry name" value="FabH"/>
    <property type="match status" value="1"/>
</dbReference>
<dbReference type="NCBIfam" id="NF006829">
    <property type="entry name" value="PRK09352.1"/>
    <property type="match status" value="1"/>
</dbReference>
<feature type="active site" evidence="9">
    <location>
        <position position="270"/>
    </location>
</feature>
<name>A0A9D2P131_9FIRM</name>
<dbReference type="Proteomes" id="UP000823882">
    <property type="component" value="Unassembled WGS sequence"/>
</dbReference>
<dbReference type="Pfam" id="PF08541">
    <property type="entry name" value="ACP_syn_III_C"/>
    <property type="match status" value="1"/>
</dbReference>
<keyword evidence="3 9" id="KW-0444">Lipid biosynthesis</keyword>
<keyword evidence="7 9" id="KW-0275">Fatty acid biosynthesis</keyword>
<dbReference type="InterPro" id="IPR004655">
    <property type="entry name" value="FabH"/>
</dbReference>
<dbReference type="PANTHER" id="PTHR34069">
    <property type="entry name" value="3-OXOACYL-[ACYL-CARRIER-PROTEIN] SYNTHASE 3"/>
    <property type="match status" value="1"/>
</dbReference>
<keyword evidence="6 9" id="KW-0443">Lipid metabolism</keyword>
<accession>A0A9D2P131</accession>
<evidence type="ECO:0000259" key="10">
    <source>
        <dbReference type="Pfam" id="PF08541"/>
    </source>
</evidence>
<comment type="similarity">
    <text evidence="1 9">Belongs to the thiolase-like superfamily. FabH family.</text>
</comment>
<keyword evidence="9" id="KW-0511">Multifunctional enzyme</keyword>
<dbReference type="EMBL" id="DWWJ01000124">
    <property type="protein sequence ID" value="HJC41306.1"/>
    <property type="molecule type" value="Genomic_DNA"/>
</dbReference>
<dbReference type="CDD" id="cd00830">
    <property type="entry name" value="KAS_III"/>
    <property type="match status" value="1"/>
</dbReference>
<keyword evidence="2 9" id="KW-0963">Cytoplasm</keyword>
<feature type="region of interest" description="ACP-binding" evidence="9">
    <location>
        <begin position="241"/>
        <end position="245"/>
    </location>
</feature>
<protein>
    <recommendedName>
        <fullName evidence="9">Beta-ketoacyl-[acyl-carrier-protein] synthase III</fullName>
        <shortName evidence="9">Beta-ketoacyl-ACP synthase III</shortName>
        <shortName evidence="9">KAS III</shortName>
        <ecNumber evidence="9">2.3.1.180</ecNumber>
    </recommendedName>
    <alternativeName>
        <fullName evidence="9">3-oxoacyl-[acyl-carrier-protein] synthase 3</fullName>
    </alternativeName>
    <alternativeName>
        <fullName evidence="9">3-oxoacyl-[acyl-carrier-protein] synthase III</fullName>
    </alternativeName>
</protein>
<dbReference type="InterPro" id="IPR016039">
    <property type="entry name" value="Thiolase-like"/>
</dbReference>
<comment type="pathway">
    <text evidence="9">Lipid metabolism; fatty acid biosynthesis.</text>
</comment>
<feature type="active site" evidence="9">
    <location>
        <position position="240"/>
    </location>
</feature>
<comment type="subunit">
    <text evidence="9">Homodimer.</text>
</comment>
<dbReference type="EC" id="2.3.1.180" evidence="9"/>
<organism evidence="12 13">
    <name type="scientific">Candidatus Intestinimonas pullistercoris</name>
    <dbReference type="NCBI Taxonomy" id="2838623"/>
    <lineage>
        <taxon>Bacteria</taxon>
        <taxon>Bacillati</taxon>
        <taxon>Bacillota</taxon>
        <taxon>Clostridia</taxon>
        <taxon>Eubacteriales</taxon>
        <taxon>Intestinimonas</taxon>
    </lineage>
</organism>
<dbReference type="SUPFAM" id="SSF53901">
    <property type="entry name" value="Thiolase-like"/>
    <property type="match status" value="1"/>
</dbReference>
<evidence type="ECO:0000256" key="9">
    <source>
        <dbReference type="HAMAP-Rule" id="MF_01815"/>
    </source>
</evidence>
<dbReference type="AlphaFoldDB" id="A0A9D2P131"/>
<dbReference type="GO" id="GO:0044550">
    <property type="term" value="P:secondary metabolite biosynthetic process"/>
    <property type="evidence" value="ECO:0007669"/>
    <property type="project" value="TreeGrafter"/>
</dbReference>
<dbReference type="GO" id="GO:0005737">
    <property type="term" value="C:cytoplasm"/>
    <property type="evidence" value="ECO:0007669"/>
    <property type="project" value="UniProtKB-SubCell"/>
</dbReference>
<keyword evidence="5 9" id="KW-0276">Fatty acid metabolism</keyword>
<dbReference type="Gene3D" id="3.40.47.10">
    <property type="match status" value="1"/>
</dbReference>
<comment type="subcellular location">
    <subcellularLocation>
        <location evidence="9">Cytoplasm</location>
    </subcellularLocation>
</comment>